<keyword evidence="2" id="KW-0119">Carbohydrate metabolism</keyword>
<dbReference type="EMBL" id="CP013970">
    <property type="protein sequence ID" value="AXF77578.1"/>
    <property type="molecule type" value="Genomic_DNA"/>
</dbReference>
<evidence type="ECO:0000313" key="5">
    <source>
        <dbReference type="Proteomes" id="UP000033924"/>
    </source>
</evidence>
<keyword evidence="4" id="KW-0808">Transferase</keyword>
<proteinExistence type="inferred from homology"/>
<dbReference type="InterPro" id="IPR043129">
    <property type="entry name" value="ATPase_NBD"/>
</dbReference>
<dbReference type="AlphaFoldDB" id="A0A0M2KBQ8"/>
<dbReference type="Proteomes" id="UP000033924">
    <property type="component" value="Unassembled WGS sequence"/>
</dbReference>
<accession>A0A0M2KBQ8</accession>
<evidence type="ECO:0000256" key="2">
    <source>
        <dbReference type="ARBA" id="ARBA00023277"/>
    </source>
</evidence>
<dbReference type="InterPro" id="IPR049874">
    <property type="entry name" value="ROK_cs"/>
</dbReference>
<dbReference type="PANTHER" id="PTHR18964:SF149">
    <property type="entry name" value="BIFUNCTIONAL UDP-N-ACETYLGLUCOSAMINE 2-EPIMERASE_N-ACETYLMANNOSAMINE KINASE"/>
    <property type="match status" value="1"/>
</dbReference>
<dbReference type="SUPFAM" id="SSF53067">
    <property type="entry name" value="Actin-like ATPase domain"/>
    <property type="match status" value="1"/>
</dbReference>
<keyword evidence="4" id="KW-0418">Kinase</keyword>
<reference evidence="3 6" key="2">
    <citation type="submission" date="2016-01" db="EMBL/GenBank/DDBJ databases">
        <authorList>
            <person name="Oliw E.H."/>
        </authorList>
    </citation>
    <scope>NUCLEOTIDE SEQUENCE [LARGE SCALE GENOMIC DNA]</scope>
    <source>
        <strain evidence="3 6">MDcuke</strain>
    </source>
</reference>
<evidence type="ECO:0000313" key="4">
    <source>
        <dbReference type="EMBL" id="KKF36800.1"/>
    </source>
</evidence>
<dbReference type="PATRIC" id="fig|65700.7.peg.4353"/>
<dbReference type="PROSITE" id="PS01125">
    <property type="entry name" value="ROK"/>
    <property type="match status" value="1"/>
</dbReference>
<dbReference type="InterPro" id="IPR000600">
    <property type="entry name" value="ROK"/>
</dbReference>
<dbReference type="STRING" id="65700.SY86_17400"/>
<protein>
    <submittedName>
        <fullName evidence="4">Glucokinase</fullName>
    </submittedName>
    <submittedName>
        <fullName evidence="3">ROK family protein</fullName>
    </submittedName>
</protein>
<dbReference type="EMBL" id="JXNU01000003">
    <property type="protein sequence ID" value="KKF36800.1"/>
    <property type="molecule type" value="Genomic_DNA"/>
</dbReference>
<sequence>MTKAAAFLRAGIDIGGTGTRIALLRDEHEVASESIPTAWFATLPQDRRAEALVDKICSLLPAESSLSSLGIGASGPVNNSTEIIENNDTLACFSYYPLVQQLRERLGILVAIDNDAVAAAIGEYQLGAGHGSQRMMMVTLGTGIGVALLDRGQPLRGADGSHPEAGHIPVSSDPTRCYCGLQGCWEMLASREQLQKKLEKQITGLQWNAQTPALLKALMTTRPRVAQVINQYGENVGRGLNTLLALYRPDVTVLGGSAAPLLPLFQPGLDNALMRAGGYAVSRNIQQSVLGDAAGALGAAILPTLRETRQHNL</sequence>
<dbReference type="Gene3D" id="3.30.420.40">
    <property type="match status" value="2"/>
</dbReference>
<gene>
    <name evidence="3" type="ORF">AV903_18510</name>
    <name evidence="4" type="ORF">SY86_17400</name>
</gene>
<evidence type="ECO:0000313" key="6">
    <source>
        <dbReference type="Proteomes" id="UP000264980"/>
    </source>
</evidence>
<dbReference type="Pfam" id="PF00480">
    <property type="entry name" value="ROK"/>
    <property type="match status" value="1"/>
</dbReference>
<evidence type="ECO:0000256" key="1">
    <source>
        <dbReference type="ARBA" id="ARBA00006479"/>
    </source>
</evidence>
<keyword evidence="5" id="KW-1185">Reference proteome</keyword>
<name>A0A0M2KBQ8_9GAMM</name>
<evidence type="ECO:0000313" key="3">
    <source>
        <dbReference type="EMBL" id="AXF77578.1"/>
    </source>
</evidence>
<dbReference type="CDD" id="cd23763">
    <property type="entry name" value="ASKHA_ATPase_ROK"/>
    <property type="match status" value="1"/>
</dbReference>
<dbReference type="Proteomes" id="UP000264980">
    <property type="component" value="Chromosome"/>
</dbReference>
<dbReference type="PANTHER" id="PTHR18964">
    <property type="entry name" value="ROK (REPRESSOR, ORF, KINASE) FAMILY"/>
    <property type="match status" value="1"/>
</dbReference>
<dbReference type="RefSeq" id="WP_016191433.1">
    <property type="nucleotide sequence ID" value="NZ_CP013970.1"/>
</dbReference>
<organism evidence="4 5">
    <name type="scientific">Erwinia tracheiphila</name>
    <dbReference type="NCBI Taxonomy" id="65700"/>
    <lineage>
        <taxon>Bacteria</taxon>
        <taxon>Pseudomonadati</taxon>
        <taxon>Pseudomonadota</taxon>
        <taxon>Gammaproteobacteria</taxon>
        <taxon>Enterobacterales</taxon>
        <taxon>Erwiniaceae</taxon>
        <taxon>Erwinia</taxon>
    </lineage>
</organism>
<reference evidence="4 5" key="1">
    <citation type="submission" date="2015-01" db="EMBL/GenBank/DDBJ databases">
        <title>Erwinia tracheiphila.</title>
        <authorList>
            <person name="Shapiro L.R."/>
        </authorList>
    </citation>
    <scope>NUCLEOTIDE SEQUENCE [LARGE SCALE GENOMIC DNA]</scope>
    <source>
        <strain evidence="4 5">BuffGH</strain>
    </source>
</reference>
<dbReference type="GO" id="GO:0016301">
    <property type="term" value="F:kinase activity"/>
    <property type="evidence" value="ECO:0007669"/>
    <property type="project" value="UniProtKB-KW"/>
</dbReference>
<comment type="similarity">
    <text evidence="1">Belongs to the ROK (NagC/XylR) family.</text>
</comment>